<keyword evidence="5" id="KW-0653">Protein transport</keyword>
<dbReference type="CDD" id="cd06867">
    <property type="entry name" value="PX_SNX41_42"/>
    <property type="match status" value="1"/>
</dbReference>
<keyword evidence="4" id="KW-0967">Endosome</keyword>
<evidence type="ECO:0000256" key="8">
    <source>
        <dbReference type="ARBA" id="ARBA00023136"/>
    </source>
</evidence>
<keyword evidence="3" id="KW-0813">Transport</keyword>
<comment type="caution">
    <text evidence="12">The sequence shown here is derived from an EMBL/GenBank/DDBJ whole genome shotgun (WGS) entry which is preliminary data.</text>
</comment>
<evidence type="ECO:0000256" key="10">
    <source>
        <dbReference type="SAM" id="MobiDB-lite"/>
    </source>
</evidence>
<feature type="domain" description="PX" evidence="11">
    <location>
        <begin position="129"/>
        <end position="251"/>
    </location>
</feature>
<sequence length="665" mass="72780">MSRPDSPAPSSEDSGPSPAIMSTPAPSSTATATLDDDEVASASAYPFSADPYPQDEEAIKRHQARAAEREQEYNERQRAERATDGADHDAEAARNGVTSPPLPQVPGHDDDEDGATQQPRARQQRVYVRPARDAIQIVDALKTSEGASTPYIVYCIRFENREVRRRYSDFVSLRQALATLHPCFIVPPLPPKNTLSSYAVAATNPAKAKEDAALIARRRRMLSTFLNRTLLHPTLGQDRVFRRFLDPETPWHDVLHSPPVTLAPKNPLRAPAHDPTDPDMLALFANLPLPSSSATLSHPDQRFLDSEVFTNKFSTHLGGSMEKVNRRLMKRWHDAAGDWGEMGGGLNGFALRMGEDGSAGLDEATEKVGMAVDSGYTLTNTMASPPTRAREAVARARADLKPALPLQLSSWEQDFTEPLQEYTQFSNIIKGLLKYRHAKHLQYEAARELLESKRATLEELERSELEAQRLEKALERVRIVNDDGGSDRAVSPSNPSAADATGLIGAAAEGHAAGQSAPLPPLPSSSGALPSPPPARKGGGLVSALRHSVKGLVDSDPEATRRNSIGKTREQINQLDEAIKALTNDLRYASTTIQSDLDRFQRQKVGDIREMCLDFSKFHKDWAMKASLSDFGLLAAPCPKTARHDLQNLAMWEEAKAAIDAIADD</sequence>
<feature type="region of interest" description="Disordered" evidence="10">
    <location>
        <begin position="509"/>
        <end position="541"/>
    </location>
</feature>
<dbReference type="Pfam" id="PF00787">
    <property type="entry name" value="PX"/>
    <property type="match status" value="1"/>
</dbReference>
<keyword evidence="7" id="KW-0446">Lipid-binding</keyword>
<evidence type="ECO:0000256" key="3">
    <source>
        <dbReference type="ARBA" id="ARBA00022448"/>
    </source>
</evidence>
<dbReference type="GO" id="GO:0010008">
    <property type="term" value="C:endosome membrane"/>
    <property type="evidence" value="ECO:0007669"/>
    <property type="project" value="UniProtKB-SubCell"/>
</dbReference>
<keyword evidence="6" id="KW-0072">Autophagy</keyword>
<protein>
    <recommendedName>
        <fullName evidence="11">PX domain-containing protein</fullName>
    </recommendedName>
</protein>
<evidence type="ECO:0000259" key="11">
    <source>
        <dbReference type="PROSITE" id="PS50195"/>
    </source>
</evidence>
<dbReference type="Gene3D" id="1.20.1270.60">
    <property type="entry name" value="Arfaptin homology (AH) domain/BAR domain"/>
    <property type="match status" value="2"/>
</dbReference>
<evidence type="ECO:0000256" key="7">
    <source>
        <dbReference type="ARBA" id="ARBA00023121"/>
    </source>
</evidence>
<dbReference type="Gene3D" id="3.30.1520.10">
    <property type="entry name" value="Phox-like domain"/>
    <property type="match status" value="1"/>
</dbReference>
<feature type="region of interest" description="Disordered" evidence="10">
    <location>
        <begin position="1"/>
        <end position="127"/>
    </location>
</feature>
<evidence type="ECO:0000256" key="5">
    <source>
        <dbReference type="ARBA" id="ARBA00022927"/>
    </source>
</evidence>
<comment type="subcellular location">
    <subcellularLocation>
        <location evidence="1">Endosome membrane</location>
        <topology evidence="1">Peripheral membrane protein</topology>
    </subcellularLocation>
</comment>
<accession>A0A2S5B9G2</accession>
<comment type="similarity">
    <text evidence="2">Belongs to the sorting nexin family.</text>
</comment>
<name>A0A2S5B9G2_9BASI</name>
<dbReference type="AlphaFoldDB" id="A0A2S5B9G2"/>
<dbReference type="InterPro" id="IPR036871">
    <property type="entry name" value="PX_dom_sf"/>
</dbReference>
<evidence type="ECO:0000256" key="4">
    <source>
        <dbReference type="ARBA" id="ARBA00022753"/>
    </source>
</evidence>
<dbReference type="PANTHER" id="PTHR46979">
    <property type="entry name" value="SORTING NEXIN-41"/>
    <property type="match status" value="1"/>
</dbReference>
<evidence type="ECO:0000256" key="9">
    <source>
        <dbReference type="SAM" id="Coils"/>
    </source>
</evidence>
<dbReference type="PANTHER" id="PTHR46979:SF2">
    <property type="entry name" value="SORTING NEXIN-41"/>
    <property type="match status" value="1"/>
</dbReference>
<organism evidence="12 13">
    <name type="scientific">Rhodotorula taiwanensis</name>
    <dbReference type="NCBI Taxonomy" id="741276"/>
    <lineage>
        <taxon>Eukaryota</taxon>
        <taxon>Fungi</taxon>
        <taxon>Dikarya</taxon>
        <taxon>Basidiomycota</taxon>
        <taxon>Pucciniomycotina</taxon>
        <taxon>Microbotryomycetes</taxon>
        <taxon>Sporidiobolales</taxon>
        <taxon>Sporidiobolaceae</taxon>
        <taxon>Rhodotorula</taxon>
    </lineage>
</organism>
<dbReference type="GO" id="GO:0005829">
    <property type="term" value="C:cytosol"/>
    <property type="evidence" value="ECO:0007669"/>
    <property type="project" value="GOC"/>
</dbReference>
<dbReference type="GO" id="GO:0015031">
    <property type="term" value="P:protein transport"/>
    <property type="evidence" value="ECO:0007669"/>
    <property type="project" value="UniProtKB-KW"/>
</dbReference>
<evidence type="ECO:0000256" key="1">
    <source>
        <dbReference type="ARBA" id="ARBA00004481"/>
    </source>
</evidence>
<dbReference type="Proteomes" id="UP000237144">
    <property type="component" value="Unassembled WGS sequence"/>
</dbReference>
<dbReference type="InterPro" id="IPR001683">
    <property type="entry name" value="PX_dom"/>
</dbReference>
<evidence type="ECO:0000313" key="12">
    <source>
        <dbReference type="EMBL" id="POY73407.1"/>
    </source>
</evidence>
<dbReference type="GO" id="GO:0042147">
    <property type="term" value="P:retrograde transport, endosome to Golgi"/>
    <property type="evidence" value="ECO:0007669"/>
    <property type="project" value="InterPro"/>
</dbReference>
<dbReference type="OrthoDB" id="289314at2759"/>
<dbReference type="InterPro" id="IPR027267">
    <property type="entry name" value="AH/BAR_dom_sf"/>
</dbReference>
<dbReference type="InterPro" id="IPR044106">
    <property type="entry name" value="PX_Snx41/Atg20"/>
</dbReference>
<dbReference type="STRING" id="741276.A0A2S5B9G2"/>
<keyword evidence="8" id="KW-0472">Membrane</keyword>
<gene>
    <name evidence="12" type="ORF">BMF94_3745</name>
</gene>
<evidence type="ECO:0000256" key="6">
    <source>
        <dbReference type="ARBA" id="ARBA00023006"/>
    </source>
</evidence>
<evidence type="ECO:0000256" key="2">
    <source>
        <dbReference type="ARBA" id="ARBA00010883"/>
    </source>
</evidence>
<dbReference type="PROSITE" id="PS50195">
    <property type="entry name" value="PX"/>
    <property type="match status" value="1"/>
</dbReference>
<dbReference type="InterPro" id="IPR051079">
    <property type="entry name" value="Sorting_Nexin_Autophagy"/>
</dbReference>
<feature type="compositionally biased region" description="Low complexity" evidence="10">
    <location>
        <begin position="16"/>
        <end position="33"/>
    </location>
</feature>
<dbReference type="SMART" id="SM00312">
    <property type="entry name" value="PX"/>
    <property type="match status" value="1"/>
</dbReference>
<keyword evidence="13" id="KW-1185">Reference proteome</keyword>
<dbReference type="EMBL" id="PJQD01000038">
    <property type="protein sequence ID" value="POY73407.1"/>
    <property type="molecule type" value="Genomic_DNA"/>
</dbReference>
<feature type="compositionally biased region" description="Basic and acidic residues" evidence="10">
    <location>
        <begin position="57"/>
        <end position="92"/>
    </location>
</feature>
<dbReference type="SUPFAM" id="SSF64268">
    <property type="entry name" value="PX domain"/>
    <property type="match status" value="1"/>
</dbReference>
<keyword evidence="9" id="KW-0175">Coiled coil</keyword>
<reference evidence="12 13" key="1">
    <citation type="journal article" date="2018" name="Front. Microbiol.">
        <title>Prospects for Fungal Bioremediation of Acidic Radioactive Waste Sites: Characterization and Genome Sequence of Rhodotorula taiwanensis MD1149.</title>
        <authorList>
            <person name="Tkavc R."/>
            <person name="Matrosova V.Y."/>
            <person name="Grichenko O.E."/>
            <person name="Gostincar C."/>
            <person name="Volpe R.P."/>
            <person name="Klimenkova P."/>
            <person name="Gaidamakova E.K."/>
            <person name="Zhou C.E."/>
            <person name="Stewart B.J."/>
            <person name="Lyman M.G."/>
            <person name="Malfatti S.A."/>
            <person name="Rubinfeld B."/>
            <person name="Courtot M."/>
            <person name="Singh J."/>
            <person name="Dalgard C.L."/>
            <person name="Hamilton T."/>
            <person name="Frey K.G."/>
            <person name="Gunde-Cimerman N."/>
            <person name="Dugan L."/>
            <person name="Daly M.J."/>
        </authorList>
    </citation>
    <scope>NUCLEOTIDE SEQUENCE [LARGE SCALE GENOMIC DNA]</scope>
    <source>
        <strain evidence="12 13">MD1149</strain>
    </source>
</reference>
<feature type="coiled-coil region" evidence="9">
    <location>
        <begin position="440"/>
        <end position="480"/>
    </location>
</feature>
<dbReference type="GO" id="GO:0006914">
    <property type="term" value="P:autophagy"/>
    <property type="evidence" value="ECO:0007669"/>
    <property type="project" value="UniProtKB-KW"/>
</dbReference>
<proteinExistence type="inferred from homology"/>
<evidence type="ECO:0000313" key="13">
    <source>
        <dbReference type="Proteomes" id="UP000237144"/>
    </source>
</evidence>
<dbReference type="GO" id="GO:0035091">
    <property type="term" value="F:phosphatidylinositol binding"/>
    <property type="evidence" value="ECO:0007669"/>
    <property type="project" value="InterPro"/>
</dbReference>